<evidence type="ECO:0000313" key="2">
    <source>
        <dbReference type="Proteomes" id="UP001595912"/>
    </source>
</evidence>
<keyword evidence="2" id="KW-1185">Reference proteome</keyword>
<reference evidence="2" key="1">
    <citation type="journal article" date="2019" name="Int. J. Syst. Evol. Microbiol.">
        <title>The Global Catalogue of Microorganisms (GCM) 10K type strain sequencing project: providing services to taxonomists for standard genome sequencing and annotation.</title>
        <authorList>
            <consortium name="The Broad Institute Genomics Platform"/>
            <consortium name="The Broad Institute Genome Sequencing Center for Infectious Disease"/>
            <person name="Wu L."/>
            <person name="Ma J."/>
        </authorList>
    </citation>
    <scope>NUCLEOTIDE SEQUENCE [LARGE SCALE GENOMIC DNA]</scope>
    <source>
        <strain evidence="2">CGMCC 4.7152</strain>
    </source>
</reference>
<dbReference type="EMBL" id="JBHSIU010000003">
    <property type="protein sequence ID" value="MFC4996318.1"/>
    <property type="molecule type" value="Genomic_DNA"/>
</dbReference>
<dbReference type="Gene3D" id="3.30.70.1520">
    <property type="entry name" value="Heterotetrameric sarcosine oxidase"/>
    <property type="match status" value="1"/>
</dbReference>
<name>A0ABV9VL31_9ACTN</name>
<evidence type="ECO:0000313" key="1">
    <source>
        <dbReference type="EMBL" id="MFC4996318.1"/>
    </source>
</evidence>
<dbReference type="InterPro" id="IPR007375">
    <property type="entry name" value="SoxG"/>
</dbReference>
<comment type="caution">
    <text evidence="1">The sequence shown here is derived from an EMBL/GenBank/DDBJ whole genome shotgun (WGS) entry which is preliminary data.</text>
</comment>
<dbReference type="Gene3D" id="3.30.1360.120">
    <property type="entry name" value="Probable tRNA modification gtpase trme, domain 1"/>
    <property type="match status" value="1"/>
</dbReference>
<gene>
    <name evidence="1" type="ORF">ACFPIJ_00565</name>
</gene>
<organism evidence="1 2">
    <name type="scientific">Dactylosporangium cerinum</name>
    <dbReference type="NCBI Taxonomy" id="1434730"/>
    <lineage>
        <taxon>Bacteria</taxon>
        <taxon>Bacillati</taxon>
        <taxon>Actinomycetota</taxon>
        <taxon>Actinomycetes</taxon>
        <taxon>Micromonosporales</taxon>
        <taxon>Micromonosporaceae</taxon>
        <taxon>Dactylosporangium</taxon>
    </lineage>
</organism>
<proteinExistence type="predicted"/>
<dbReference type="Pfam" id="PF04268">
    <property type="entry name" value="SoxG"/>
    <property type="match status" value="1"/>
</dbReference>
<dbReference type="SUPFAM" id="SSF103025">
    <property type="entry name" value="Folate-binding domain"/>
    <property type="match status" value="1"/>
</dbReference>
<dbReference type="RefSeq" id="WP_380112520.1">
    <property type="nucleotide sequence ID" value="NZ_JBHSIU010000003.1"/>
</dbReference>
<dbReference type="Proteomes" id="UP001595912">
    <property type="component" value="Unassembled WGS sequence"/>
</dbReference>
<dbReference type="InterPro" id="IPR027266">
    <property type="entry name" value="TrmE/GcvT-like"/>
</dbReference>
<sequence length="189" mass="20237">MTVDVHSGPHPRRSPLEHLAGELAATGSAATVHLQELAFLQQLEVRVEPGGAAATRLAAVAATRTLLWLGPGWHLLVDEPGESLEPLLRSELRDEHCSVVDVSAARTVLQLTGPRARDVLAHGCSLDLHPGVFIVGGCAQTNLAKAQVVLHRPGPDRYHVFVRASFADYLARWLLDAMVEYVTAAGVPA</sequence>
<accession>A0ABV9VL31</accession>
<protein>
    <submittedName>
        <fullName evidence="1">Sarcosine oxidase subunit gamma</fullName>
    </submittedName>
</protein>